<evidence type="ECO:0000313" key="3">
    <source>
        <dbReference type="Proteomes" id="UP000620104"/>
    </source>
</evidence>
<dbReference type="Proteomes" id="UP000620104">
    <property type="component" value="Unassembled WGS sequence"/>
</dbReference>
<feature type="compositionally biased region" description="Polar residues" evidence="1">
    <location>
        <begin position="108"/>
        <end position="122"/>
    </location>
</feature>
<proteinExistence type="predicted"/>
<dbReference type="AlphaFoldDB" id="A0A8H3TNI4"/>
<evidence type="ECO:0000256" key="1">
    <source>
        <dbReference type="SAM" id="MobiDB-lite"/>
    </source>
</evidence>
<gene>
    <name evidence="2" type="ORF">NliqN6_0737</name>
</gene>
<name>A0A8H3TNI4_9TREE</name>
<dbReference type="EMBL" id="BLZA01000007">
    <property type="protein sequence ID" value="GHJ84335.1"/>
    <property type="molecule type" value="Genomic_DNA"/>
</dbReference>
<sequence>MLTSKSLVPAAAPVVVEALRAGPLTWKELWKHCTSPQVLNSVASGSEKAAALQRSFESKSKLKKRILPVLLAQGLIERHALTSPTKIVDVSERSQFLTSKLLRRQGQSDEASTSTSQPAFGSQKSNTEFVWSLPQALLGDAAHPSLRNPERAARLSEHLDALSTGRETVIELSQKVRALRGAERIAAEAARKYRIPALQTSWERPVGVVVSSANSVGAQWVTSCGEKRHLNKRRATARIAKERKMQSWWDALEQAKIAGREDARA</sequence>
<keyword evidence="3" id="KW-1185">Reference proteome</keyword>
<accession>A0A8H3TNI4</accession>
<feature type="region of interest" description="Disordered" evidence="1">
    <location>
        <begin position="102"/>
        <end position="122"/>
    </location>
</feature>
<comment type="caution">
    <text evidence="2">The sequence shown here is derived from an EMBL/GenBank/DDBJ whole genome shotgun (WGS) entry which is preliminary data.</text>
</comment>
<evidence type="ECO:0000313" key="2">
    <source>
        <dbReference type="EMBL" id="GHJ84335.1"/>
    </source>
</evidence>
<reference evidence="2" key="1">
    <citation type="submission" date="2020-07" db="EMBL/GenBank/DDBJ databases">
        <title>Draft Genome Sequence of a Deep-Sea Yeast, Naganishia (Cryptococcus) liquefaciens strain N6.</title>
        <authorList>
            <person name="Han Y.W."/>
            <person name="Kajitani R."/>
            <person name="Morimoto H."/>
            <person name="Parhat M."/>
            <person name="Tsubouchi H."/>
            <person name="Bakenova O."/>
            <person name="Ogata M."/>
            <person name="Argunhan B."/>
            <person name="Aoki R."/>
            <person name="Kajiwara S."/>
            <person name="Itoh T."/>
            <person name="Iwasaki H."/>
        </authorList>
    </citation>
    <scope>NUCLEOTIDE SEQUENCE</scope>
    <source>
        <strain evidence="2">N6</strain>
    </source>
</reference>
<organism evidence="2 3">
    <name type="scientific">Naganishia liquefaciens</name>
    <dbReference type="NCBI Taxonomy" id="104408"/>
    <lineage>
        <taxon>Eukaryota</taxon>
        <taxon>Fungi</taxon>
        <taxon>Dikarya</taxon>
        <taxon>Basidiomycota</taxon>
        <taxon>Agaricomycotina</taxon>
        <taxon>Tremellomycetes</taxon>
        <taxon>Filobasidiales</taxon>
        <taxon>Filobasidiaceae</taxon>
        <taxon>Naganishia</taxon>
    </lineage>
</organism>
<protein>
    <submittedName>
        <fullName evidence="2">Uncharacterized protein</fullName>
    </submittedName>
</protein>
<dbReference type="OrthoDB" id="2589872at2759"/>